<evidence type="ECO:0000259" key="2">
    <source>
        <dbReference type="Pfam" id="PF14258"/>
    </source>
</evidence>
<organism evidence="3 6">
    <name type="scientific">Natrinema hispanicum</name>
    <dbReference type="NCBI Taxonomy" id="392421"/>
    <lineage>
        <taxon>Archaea</taxon>
        <taxon>Methanobacteriati</taxon>
        <taxon>Methanobacteriota</taxon>
        <taxon>Stenosarchaea group</taxon>
        <taxon>Halobacteria</taxon>
        <taxon>Halobacteriales</taxon>
        <taxon>Natrialbaceae</taxon>
        <taxon>Natrinema</taxon>
    </lineage>
</organism>
<dbReference type="EMBL" id="FMZP01000007">
    <property type="protein sequence ID" value="SDC80039.1"/>
    <property type="molecule type" value="Genomic_DNA"/>
</dbReference>
<evidence type="ECO:0000313" key="6">
    <source>
        <dbReference type="Proteomes" id="UP000324021"/>
    </source>
</evidence>
<name>A0A1G6PJ14_9EURY</name>
<dbReference type="Pfam" id="PF14258">
    <property type="entry name" value="DUF4350"/>
    <property type="match status" value="1"/>
</dbReference>
<protein>
    <recommendedName>
        <fullName evidence="2">DUF4350 domain-containing protein</fullName>
    </recommendedName>
</protein>
<dbReference type="AlphaFoldDB" id="A0A1G6PJ14"/>
<dbReference type="RefSeq" id="WP_092932863.1">
    <property type="nucleotide sequence ID" value="NZ_FMZP01000007.1"/>
</dbReference>
<feature type="compositionally biased region" description="Basic and acidic residues" evidence="1">
    <location>
        <begin position="313"/>
        <end position="324"/>
    </location>
</feature>
<accession>A0A1G6PJ14</accession>
<sequence>MNVRSRLVVFVTVVFVTVASVGAAGLVTNHGMTAQPTVDQQQFQPSAIDAPTVDRNGTISYDDNGESKTIVIDVAHSNDVSEETLEPVVSALTAGGHTVQYHEASDEFDSDPAADLNKTLRGADALIVVEPETRYTAEEAAGVSAFADAGGRVLFAAGPDSSGLGGLLGLLGGTQPTGDEFAAVTSPVGIAYDTGYLYNMEEYANNFQTIYATPSTDSELTDGVNRVVFDGPTPVVADGQTLLTTLEGTEHSETRETGAYSVFARSGNAIAVGDPGFMSSTNYNRADNDVLISNILEFLVSGEKVSGAPEEANAERDTGMKVESSDTGMKAGSSPPQMPST</sequence>
<evidence type="ECO:0000313" key="5">
    <source>
        <dbReference type="Proteomes" id="UP000199320"/>
    </source>
</evidence>
<dbReference type="Proteomes" id="UP000324021">
    <property type="component" value="Unassembled WGS sequence"/>
</dbReference>
<dbReference type="InterPro" id="IPR025646">
    <property type="entry name" value="DUF4350"/>
</dbReference>
<evidence type="ECO:0000313" key="3">
    <source>
        <dbReference type="EMBL" id="SDC80039.1"/>
    </source>
</evidence>
<evidence type="ECO:0000256" key="1">
    <source>
        <dbReference type="SAM" id="MobiDB-lite"/>
    </source>
</evidence>
<keyword evidence="5" id="KW-1185">Reference proteome</keyword>
<dbReference type="STRING" id="392421.SAMN04488694_109116"/>
<reference evidence="5 6" key="1">
    <citation type="submission" date="2016-10" db="EMBL/GenBank/DDBJ databases">
        <authorList>
            <person name="Varghese N."/>
            <person name="Submissions S."/>
        </authorList>
    </citation>
    <scope>NUCLEOTIDE SEQUENCE [LARGE SCALE GENOMIC DNA]</scope>
    <source>
        <strain evidence="3 6">CDM_1</strain>
        <strain evidence="5">CDM_6</strain>
    </source>
</reference>
<feature type="region of interest" description="Disordered" evidence="1">
    <location>
        <begin position="305"/>
        <end position="341"/>
    </location>
</feature>
<reference evidence="4" key="2">
    <citation type="submission" date="2016-10" db="EMBL/GenBank/DDBJ databases">
        <authorList>
            <person name="de Groot N.N."/>
        </authorList>
    </citation>
    <scope>NUCLEOTIDE SEQUENCE [LARGE SCALE GENOMIC DNA]</scope>
    <source>
        <strain evidence="4">CDM_6</strain>
    </source>
</reference>
<dbReference type="Proteomes" id="UP000199320">
    <property type="component" value="Unassembled WGS sequence"/>
</dbReference>
<dbReference type="OrthoDB" id="239338at2157"/>
<dbReference type="EMBL" id="FOIC01000009">
    <property type="protein sequence ID" value="SET62883.1"/>
    <property type="molecule type" value="Genomic_DNA"/>
</dbReference>
<proteinExistence type="predicted"/>
<evidence type="ECO:0000313" key="4">
    <source>
        <dbReference type="EMBL" id="SET62883.1"/>
    </source>
</evidence>
<gene>
    <name evidence="4" type="ORF">SAMN04488694_109116</name>
    <name evidence="3" type="ORF">SAMN05192552_1007144</name>
</gene>
<feature type="domain" description="DUF4350" evidence="2">
    <location>
        <begin position="97"/>
        <end position="296"/>
    </location>
</feature>